<dbReference type="PROSITE" id="PS01033">
    <property type="entry name" value="GLOBIN"/>
    <property type="match status" value="1"/>
</dbReference>
<evidence type="ECO:0000259" key="16">
    <source>
        <dbReference type="PROSITE" id="PS51384"/>
    </source>
</evidence>
<gene>
    <name evidence="17" type="primary">hmpA</name>
    <name evidence="17" type="ORF">ACFODT_11800</name>
</gene>
<keyword evidence="7" id="KW-0479">Metal-binding</keyword>
<dbReference type="InterPro" id="IPR012292">
    <property type="entry name" value="Globin/Proto"/>
</dbReference>
<evidence type="ECO:0000256" key="12">
    <source>
        <dbReference type="ARBA" id="ARBA00048649"/>
    </source>
</evidence>
<dbReference type="Gene3D" id="3.40.50.80">
    <property type="entry name" value="Nucleotide-binding domain of ferredoxin-NADP reductase (FNR) module"/>
    <property type="match status" value="1"/>
</dbReference>
<dbReference type="InterPro" id="IPR001433">
    <property type="entry name" value="OxRdtase_FAD/NAD-bd"/>
</dbReference>
<protein>
    <recommendedName>
        <fullName evidence="3">nitric oxide dioxygenase</fullName>
        <ecNumber evidence="3">1.14.12.17</ecNumber>
    </recommendedName>
</protein>
<keyword evidence="5 14" id="KW-0349">Heme</keyword>
<dbReference type="InterPro" id="IPR039261">
    <property type="entry name" value="FNR_nucleotide-bd"/>
</dbReference>
<dbReference type="InterPro" id="IPR000971">
    <property type="entry name" value="Globin"/>
</dbReference>
<dbReference type="Pfam" id="PF00970">
    <property type="entry name" value="FAD_binding_6"/>
    <property type="match status" value="1"/>
</dbReference>
<dbReference type="RefSeq" id="WP_261809134.1">
    <property type="nucleotide sequence ID" value="NZ_AP024911.1"/>
</dbReference>
<dbReference type="PRINTS" id="PR00406">
    <property type="entry name" value="CYTB5RDTASE"/>
</dbReference>
<evidence type="ECO:0000256" key="2">
    <source>
        <dbReference type="ARBA" id="ARBA00006401"/>
    </source>
</evidence>
<comment type="similarity">
    <text evidence="14">Belongs to the globin family.</text>
</comment>
<comment type="function">
    <text evidence="11">Is involved in NO detoxification in an aerobic process, termed nitric oxide dioxygenase (NOD) reaction that utilizes O(2) and NAD(P)H to convert NO to nitrate, which protects the bacterium from various noxious nitrogen compounds. Therefore, plays a central role in the inducible response to nitrosative stress.</text>
</comment>
<dbReference type="InterPro" id="IPR009050">
    <property type="entry name" value="Globin-like_sf"/>
</dbReference>
<comment type="similarity">
    <text evidence="2">In the C-terminal section; belongs to the flavoprotein pyridine nucleotide cytochrome reductase family.</text>
</comment>
<evidence type="ECO:0000256" key="9">
    <source>
        <dbReference type="ARBA" id="ARBA00023004"/>
    </source>
</evidence>
<dbReference type="CDD" id="cd14779">
    <property type="entry name" value="FHP_Ae-globin-like"/>
    <property type="match status" value="1"/>
</dbReference>
<name>A0ABV7C8Y7_9VIBR</name>
<keyword evidence="9" id="KW-0408">Iron</keyword>
<evidence type="ECO:0000256" key="11">
    <source>
        <dbReference type="ARBA" id="ARBA00025094"/>
    </source>
</evidence>
<keyword evidence="6 14" id="KW-0561">Oxygen transport</keyword>
<keyword evidence="18" id="KW-1185">Reference proteome</keyword>
<dbReference type="Pfam" id="PF00175">
    <property type="entry name" value="NAD_binding_1"/>
    <property type="match status" value="1"/>
</dbReference>
<dbReference type="SUPFAM" id="SSF46458">
    <property type="entry name" value="Globin-like"/>
    <property type="match status" value="1"/>
</dbReference>
<dbReference type="PANTHER" id="PTHR43396">
    <property type="entry name" value="FLAVOHEMOPROTEIN"/>
    <property type="match status" value="1"/>
</dbReference>
<evidence type="ECO:0000256" key="6">
    <source>
        <dbReference type="ARBA" id="ARBA00022621"/>
    </source>
</evidence>
<dbReference type="SUPFAM" id="SSF63380">
    <property type="entry name" value="Riboflavin synthase domain-like"/>
    <property type="match status" value="1"/>
</dbReference>
<dbReference type="EMBL" id="JBHRSE010000078">
    <property type="protein sequence ID" value="MFC3024507.1"/>
    <property type="molecule type" value="Genomic_DNA"/>
</dbReference>
<keyword evidence="4" id="KW-0216">Detoxification</keyword>
<feature type="domain" description="Globin" evidence="15">
    <location>
        <begin position="3"/>
        <end position="140"/>
    </location>
</feature>
<dbReference type="CDD" id="cd06184">
    <property type="entry name" value="flavohem_like_fad_nad_binding"/>
    <property type="match status" value="1"/>
</dbReference>
<evidence type="ECO:0000256" key="1">
    <source>
        <dbReference type="ARBA" id="ARBA00001970"/>
    </source>
</evidence>
<keyword evidence="17" id="KW-0560">Oxidoreductase</keyword>
<dbReference type="Gene3D" id="2.40.30.10">
    <property type="entry name" value="Translation factors"/>
    <property type="match status" value="1"/>
</dbReference>
<evidence type="ECO:0000256" key="13">
    <source>
        <dbReference type="ARBA" id="ARBA00049433"/>
    </source>
</evidence>
<comment type="cofactor">
    <cofactor evidence="1">
        <name>heme b</name>
        <dbReference type="ChEBI" id="CHEBI:60344"/>
    </cofactor>
</comment>
<dbReference type="InterPro" id="IPR017927">
    <property type="entry name" value="FAD-bd_FR_type"/>
</dbReference>
<reference evidence="18" key="1">
    <citation type="journal article" date="2019" name="Int. J. Syst. Evol. Microbiol.">
        <title>The Global Catalogue of Microorganisms (GCM) 10K type strain sequencing project: providing services to taxonomists for standard genome sequencing and annotation.</title>
        <authorList>
            <consortium name="The Broad Institute Genomics Platform"/>
            <consortium name="The Broad Institute Genome Sequencing Center for Infectious Disease"/>
            <person name="Wu L."/>
            <person name="Ma J."/>
        </authorList>
    </citation>
    <scope>NUCLEOTIDE SEQUENCE [LARGE SCALE GENOMIC DNA]</scope>
    <source>
        <strain evidence="18">KCTC 62784</strain>
    </source>
</reference>
<comment type="catalytic activity">
    <reaction evidence="13">
        <text>2 nitric oxide + NADPH + 2 O2 = 2 nitrate + NADP(+) + H(+)</text>
        <dbReference type="Rhea" id="RHEA:19465"/>
        <dbReference type="ChEBI" id="CHEBI:15378"/>
        <dbReference type="ChEBI" id="CHEBI:15379"/>
        <dbReference type="ChEBI" id="CHEBI:16480"/>
        <dbReference type="ChEBI" id="CHEBI:17632"/>
        <dbReference type="ChEBI" id="CHEBI:57783"/>
        <dbReference type="ChEBI" id="CHEBI:58349"/>
        <dbReference type="EC" id="1.14.12.17"/>
    </reaction>
</comment>
<dbReference type="NCBIfam" id="NF009805">
    <property type="entry name" value="PRK13289.1"/>
    <property type="match status" value="1"/>
</dbReference>
<keyword evidence="14" id="KW-0813">Transport</keyword>
<evidence type="ECO:0000256" key="7">
    <source>
        <dbReference type="ARBA" id="ARBA00022723"/>
    </source>
</evidence>
<dbReference type="PROSITE" id="PS51384">
    <property type="entry name" value="FAD_FR"/>
    <property type="match status" value="1"/>
</dbReference>
<keyword evidence="10" id="KW-0520">NAD</keyword>
<dbReference type="InterPro" id="IPR017938">
    <property type="entry name" value="Riboflavin_synthase-like_b-brl"/>
</dbReference>
<dbReference type="Pfam" id="PF00042">
    <property type="entry name" value="Globin"/>
    <property type="match status" value="1"/>
</dbReference>
<accession>A0ABV7C8Y7</accession>
<evidence type="ECO:0000256" key="14">
    <source>
        <dbReference type="RuleBase" id="RU000356"/>
    </source>
</evidence>
<dbReference type="GO" id="GO:0008941">
    <property type="term" value="F:nitric oxide dioxygenase NAD(P)H activity"/>
    <property type="evidence" value="ECO:0007669"/>
    <property type="project" value="UniProtKB-EC"/>
</dbReference>
<evidence type="ECO:0000259" key="15">
    <source>
        <dbReference type="PROSITE" id="PS01033"/>
    </source>
</evidence>
<comment type="catalytic activity">
    <reaction evidence="12">
        <text>2 nitric oxide + NADH + 2 O2 = 2 nitrate + NAD(+) + H(+)</text>
        <dbReference type="Rhea" id="RHEA:19469"/>
        <dbReference type="ChEBI" id="CHEBI:15378"/>
        <dbReference type="ChEBI" id="CHEBI:15379"/>
        <dbReference type="ChEBI" id="CHEBI:16480"/>
        <dbReference type="ChEBI" id="CHEBI:17632"/>
        <dbReference type="ChEBI" id="CHEBI:57540"/>
        <dbReference type="ChEBI" id="CHEBI:57945"/>
        <dbReference type="EC" id="1.14.12.17"/>
    </reaction>
</comment>
<evidence type="ECO:0000256" key="3">
    <source>
        <dbReference type="ARBA" id="ARBA00012229"/>
    </source>
</evidence>
<evidence type="ECO:0000256" key="10">
    <source>
        <dbReference type="ARBA" id="ARBA00023027"/>
    </source>
</evidence>
<organism evidence="17 18">
    <name type="scientific">Vibrio zhugei</name>
    <dbReference type="NCBI Taxonomy" id="2479546"/>
    <lineage>
        <taxon>Bacteria</taxon>
        <taxon>Pseudomonadati</taxon>
        <taxon>Pseudomonadota</taxon>
        <taxon>Gammaproteobacteria</taxon>
        <taxon>Vibrionales</taxon>
        <taxon>Vibrionaceae</taxon>
        <taxon>Vibrio</taxon>
    </lineage>
</organism>
<feature type="domain" description="FAD-binding FR-type" evidence="16">
    <location>
        <begin position="154"/>
        <end position="265"/>
    </location>
</feature>
<dbReference type="EC" id="1.14.12.17" evidence="3"/>
<dbReference type="SUPFAM" id="SSF52343">
    <property type="entry name" value="Ferredoxin reductase-like, C-terminal NADP-linked domain"/>
    <property type="match status" value="1"/>
</dbReference>
<dbReference type="Gene3D" id="1.10.490.10">
    <property type="entry name" value="Globins"/>
    <property type="match status" value="1"/>
</dbReference>
<evidence type="ECO:0000256" key="5">
    <source>
        <dbReference type="ARBA" id="ARBA00022617"/>
    </source>
</evidence>
<evidence type="ECO:0000256" key="8">
    <source>
        <dbReference type="ARBA" id="ARBA00022857"/>
    </source>
</evidence>
<comment type="caution">
    <text evidence="17">The sequence shown here is derived from an EMBL/GenBank/DDBJ whole genome shotgun (WGS) entry which is preliminary data.</text>
</comment>
<keyword evidence="8" id="KW-0521">NADP</keyword>
<sequence length="400" mass="44927">MPSMNEQQIALVKATVPVLRDNGVALTSHFYQRMLTHNPELKNIFNQVHQQQGRQQRALANAVLAYAENIDDPSVLNHVVQRIAHKHTSLGIRAEQYSIVGKHLLASIEEVLGDAASQELLDAWTAAYQQLADLFIQVEAQLYQTSISDNYGWTGWRPFKIAKKVKESDEITSFYLTPCDQGTLPAYRPGQYISIRLFINETGLYQPRQYSLSQAPNHEHLRISVKKEPALDNHPKGVVSNRLHNEYTEGAIIDVSAPYGEFFWDNTSQRPVVLLSGGVGITPMIAISDAINASESQQQVHFIHRARSEHVHAFKAWTDNLPTPQFSVRYFYDDGAAPQNHAEPGPFTLETVLPSDYHNADFYVCGPTGFMQRYLTELRQLGIDEARIHSEAFGSGGVES</sequence>
<dbReference type="Proteomes" id="UP001595384">
    <property type="component" value="Unassembled WGS sequence"/>
</dbReference>
<evidence type="ECO:0000313" key="17">
    <source>
        <dbReference type="EMBL" id="MFC3024507.1"/>
    </source>
</evidence>
<dbReference type="PANTHER" id="PTHR43396:SF3">
    <property type="entry name" value="FLAVOHEMOPROTEIN"/>
    <property type="match status" value="1"/>
</dbReference>
<evidence type="ECO:0000313" key="18">
    <source>
        <dbReference type="Proteomes" id="UP001595384"/>
    </source>
</evidence>
<proteinExistence type="inferred from homology"/>
<dbReference type="InterPro" id="IPR008333">
    <property type="entry name" value="Cbr1-like_FAD-bd_dom"/>
</dbReference>
<evidence type="ECO:0000256" key="4">
    <source>
        <dbReference type="ARBA" id="ARBA00022575"/>
    </source>
</evidence>